<keyword evidence="1" id="KW-0812">Transmembrane</keyword>
<dbReference type="STRING" id="1121432.SAMN02745219_02024"/>
<keyword evidence="1" id="KW-1133">Transmembrane helix</keyword>
<evidence type="ECO:0000313" key="2">
    <source>
        <dbReference type="EMBL" id="SHJ21783.1"/>
    </source>
</evidence>
<reference evidence="3" key="1">
    <citation type="submission" date="2016-11" db="EMBL/GenBank/DDBJ databases">
        <authorList>
            <person name="Varghese N."/>
            <person name="Submissions S."/>
        </authorList>
    </citation>
    <scope>NUCLEOTIDE SEQUENCE [LARGE SCALE GENOMIC DNA]</scope>
    <source>
        <strain evidence="3">DSM 16057</strain>
    </source>
</reference>
<feature type="transmembrane region" description="Helical" evidence="1">
    <location>
        <begin position="133"/>
        <end position="151"/>
    </location>
</feature>
<organism evidence="2 3">
    <name type="scientific">Desulfofundulus thermosubterraneus DSM 16057</name>
    <dbReference type="NCBI Taxonomy" id="1121432"/>
    <lineage>
        <taxon>Bacteria</taxon>
        <taxon>Bacillati</taxon>
        <taxon>Bacillota</taxon>
        <taxon>Clostridia</taxon>
        <taxon>Eubacteriales</taxon>
        <taxon>Peptococcaceae</taxon>
        <taxon>Desulfofundulus</taxon>
    </lineage>
</organism>
<gene>
    <name evidence="2" type="ORF">SAMN02745219_02024</name>
</gene>
<accession>A0A1M6HHY6</accession>
<keyword evidence="1" id="KW-0472">Membrane</keyword>
<proteinExistence type="predicted"/>
<dbReference type="OrthoDB" id="1846546at2"/>
<name>A0A1M6HHY6_9FIRM</name>
<evidence type="ECO:0000313" key="3">
    <source>
        <dbReference type="Proteomes" id="UP000184529"/>
    </source>
</evidence>
<dbReference type="InterPro" id="IPR025918">
    <property type="entry name" value="YIEGIA"/>
</dbReference>
<dbReference type="Proteomes" id="UP000184529">
    <property type="component" value="Unassembled WGS sequence"/>
</dbReference>
<feature type="transmembrane region" description="Helical" evidence="1">
    <location>
        <begin position="37"/>
        <end position="59"/>
    </location>
</feature>
<dbReference type="Pfam" id="PF14045">
    <property type="entry name" value="YIEGIA"/>
    <property type="match status" value="1"/>
</dbReference>
<dbReference type="EMBL" id="FQZM01000023">
    <property type="protein sequence ID" value="SHJ21783.1"/>
    <property type="molecule type" value="Genomic_DNA"/>
</dbReference>
<keyword evidence="3" id="KW-1185">Reference proteome</keyword>
<evidence type="ECO:0000256" key="1">
    <source>
        <dbReference type="SAM" id="Phobius"/>
    </source>
</evidence>
<sequence>MEHYLGTIIAGTLAGTVARMVMLRLDYRQYPGYPHGYLSHLSLGFIASALGAVAIPAILKPDYTAVTFLALAASQFREIRGIERKTLEHLDENELVKRGSDYIEGIARTFEARNYLAMACALLTGIAYELGRAPAAIIMALLSIIFVRTFMAGETIGDICEVVPAKLWFKDSILMVENIGFINIGLKEIREKITAEGLAVLITPKNADARATIHDLGQRQAMAHTVTVLLGTKKDVDLPEFTPLARIDPDSGAVGLYAVPVERDIDALILAVKRTPVLESARSRPLKTQAGRMAAR</sequence>
<dbReference type="AlphaFoldDB" id="A0A1M6HHY6"/>
<evidence type="ECO:0008006" key="4">
    <source>
        <dbReference type="Google" id="ProtNLM"/>
    </source>
</evidence>
<dbReference type="RefSeq" id="WP_072869341.1">
    <property type="nucleotide sequence ID" value="NZ_FQZM01000023.1"/>
</dbReference>
<feature type="transmembrane region" description="Helical" evidence="1">
    <location>
        <begin position="6"/>
        <end position="25"/>
    </location>
</feature>
<protein>
    <recommendedName>
        <fullName evidence="4">YIEGIA protein</fullName>
    </recommendedName>
</protein>